<feature type="region of interest" description="Disordered" evidence="1">
    <location>
        <begin position="1"/>
        <end position="24"/>
    </location>
</feature>
<sequence>MTAPMSAAEKTRKKPARYNTDHNPLRGAIGQAIRAIESAHVMKELAAPKAGRCCSACTTRPYGSRCGNIACKCHR</sequence>
<proteinExistence type="predicted"/>
<dbReference type="KEGG" id="vg:65071617"/>
<accession>A0A0U4JU09</accession>
<dbReference type="Proteomes" id="UP000223391">
    <property type="component" value="Segment"/>
</dbReference>
<dbReference type="EMBL" id="KU160664">
    <property type="protein sequence ID" value="ALY10171.1"/>
    <property type="molecule type" value="Genomic_DNA"/>
</dbReference>
<evidence type="ECO:0000256" key="1">
    <source>
        <dbReference type="SAM" id="MobiDB-lite"/>
    </source>
</evidence>
<organism evidence="2 3">
    <name type="scientific">Arthrobacter phage Salgado</name>
    <dbReference type="NCBI Taxonomy" id="1772314"/>
    <lineage>
        <taxon>Viruses</taxon>
        <taxon>Duplodnaviria</taxon>
        <taxon>Heunggongvirae</taxon>
        <taxon>Uroviricota</taxon>
        <taxon>Caudoviricetes</taxon>
        <taxon>Laroyevirus</taxon>
        <taxon>Laroyevirus salgado</taxon>
    </lineage>
</organism>
<evidence type="ECO:0000313" key="3">
    <source>
        <dbReference type="Proteomes" id="UP000223391"/>
    </source>
</evidence>
<gene>
    <name evidence="2" type="primary">3</name>
    <name evidence="2" type="ORF">SALGADO_3</name>
</gene>
<evidence type="ECO:0000313" key="2">
    <source>
        <dbReference type="EMBL" id="ALY10171.1"/>
    </source>
</evidence>
<dbReference type="RefSeq" id="YP_010082612.1">
    <property type="nucleotide sequence ID" value="NC_055033.1"/>
</dbReference>
<protein>
    <submittedName>
        <fullName evidence="2">Uncharacterized protein</fullName>
    </submittedName>
</protein>
<reference evidence="3" key="1">
    <citation type="submission" date="2015-11" db="EMBL/GenBank/DDBJ databases">
        <authorList>
            <person name="Greene A."/>
            <person name="Schneider V.M."/>
            <person name="Bradley K.W."/>
            <person name="Asai D.J."/>
            <person name="Bowman C.A."/>
            <person name="Russell D.A."/>
            <person name="Pope W.H."/>
            <person name="Jacobs-Sera D."/>
            <person name="Hendrix R.W."/>
            <person name="Hatfull G.F."/>
        </authorList>
    </citation>
    <scope>NUCLEOTIDE SEQUENCE [LARGE SCALE GENOMIC DNA]</scope>
</reference>
<dbReference type="GeneID" id="65071617"/>
<name>A0A0U4JU09_9CAUD</name>
<keyword evidence="3" id="KW-1185">Reference proteome</keyword>